<protein>
    <submittedName>
        <fullName evidence="3">DUF2254 domain-containing protein</fullName>
    </submittedName>
</protein>
<feature type="transmembrane region" description="Helical" evidence="2">
    <location>
        <begin position="136"/>
        <end position="155"/>
    </location>
</feature>
<dbReference type="InterPro" id="IPR018723">
    <property type="entry name" value="DUF2254_membrane"/>
</dbReference>
<feature type="region of interest" description="Disordered" evidence="1">
    <location>
        <begin position="380"/>
        <end position="426"/>
    </location>
</feature>
<proteinExistence type="predicted"/>
<gene>
    <name evidence="3" type="ORF">KCQ71_06865</name>
</gene>
<evidence type="ECO:0000313" key="3">
    <source>
        <dbReference type="EMBL" id="MBZ2195866.1"/>
    </source>
</evidence>
<dbReference type="RefSeq" id="WP_223404220.1">
    <property type="nucleotide sequence ID" value="NZ_JAGSHT010000007.1"/>
</dbReference>
<evidence type="ECO:0000313" key="4">
    <source>
        <dbReference type="Proteomes" id="UP000826651"/>
    </source>
</evidence>
<feature type="compositionally biased region" description="Basic and acidic residues" evidence="1">
    <location>
        <begin position="405"/>
        <end position="414"/>
    </location>
</feature>
<organism evidence="3 4">
    <name type="scientific">Occultella gossypii</name>
    <dbReference type="NCBI Taxonomy" id="2800820"/>
    <lineage>
        <taxon>Bacteria</taxon>
        <taxon>Bacillati</taxon>
        <taxon>Actinomycetota</taxon>
        <taxon>Actinomycetes</taxon>
        <taxon>Micrococcales</taxon>
        <taxon>Ruaniaceae</taxon>
        <taxon>Occultella</taxon>
    </lineage>
</organism>
<dbReference type="Proteomes" id="UP000826651">
    <property type="component" value="Unassembled WGS sequence"/>
</dbReference>
<feature type="transmembrane region" description="Helical" evidence="2">
    <location>
        <begin position="62"/>
        <end position="85"/>
    </location>
</feature>
<feature type="transmembrane region" description="Helical" evidence="2">
    <location>
        <begin position="105"/>
        <end position="124"/>
    </location>
</feature>
<sequence length="426" mass="45762">MAAPRSWRARFRTRSYLKDSLWVLPLACALLGALLGMGTARIDAIVTTPVGLQYDPGTATTVLTTIAGAMVGLLGLVVTIGVVVVQQATTVLSPRFMRLWYRQRLQKVVLGTFTGTFTFAFTNLRRVDDGSVPDLGVTLAGILCLTSLVLLLVYLDRFTQHLRPVAVAALVLTAGRREADTALPVTRPHLDATMKGDPVLVVRTPADGVLQGLDARGLLALAGRAGCTVMLVPAVGTFVPAGSTIFEVYGPGVPRAVDLERCVVLGLERTIEQDPAFALRVLVDIAARALSSAFNDPTTAVQVMDYIESFLIAAGQQELPARHVLADDAGVARVVIPGRPWEEYLDLGLAEILHYGATDLQVCRRLAALLDHLQTTVGPERRPAVESHRAELRAAVERSFPSPTDRARAGRSDRQGLGATTEHADR</sequence>
<feature type="transmembrane region" description="Helical" evidence="2">
    <location>
        <begin position="21"/>
        <end position="42"/>
    </location>
</feature>
<dbReference type="Pfam" id="PF10011">
    <property type="entry name" value="DUF2254"/>
    <property type="match status" value="1"/>
</dbReference>
<accession>A0ABS7S9A5</accession>
<keyword evidence="2" id="KW-1133">Transmembrane helix</keyword>
<evidence type="ECO:0000256" key="1">
    <source>
        <dbReference type="SAM" id="MobiDB-lite"/>
    </source>
</evidence>
<keyword evidence="2" id="KW-0812">Transmembrane</keyword>
<reference evidence="3 4" key="1">
    <citation type="submission" date="2021-04" db="EMBL/GenBank/DDBJ databases">
        <title>Ruania sp. nov., isolated from sandy soil of mangrove forest.</title>
        <authorList>
            <person name="Ge X."/>
            <person name="Huang R."/>
            <person name="Liu W."/>
        </authorList>
    </citation>
    <scope>NUCLEOTIDE SEQUENCE [LARGE SCALE GENOMIC DNA]</scope>
    <source>
        <strain evidence="3 4">N2-46</strain>
    </source>
</reference>
<evidence type="ECO:0000256" key="2">
    <source>
        <dbReference type="SAM" id="Phobius"/>
    </source>
</evidence>
<dbReference type="EMBL" id="JAGSHT010000007">
    <property type="protein sequence ID" value="MBZ2195866.1"/>
    <property type="molecule type" value="Genomic_DNA"/>
</dbReference>
<keyword evidence="2" id="KW-0472">Membrane</keyword>
<keyword evidence="4" id="KW-1185">Reference proteome</keyword>
<feature type="compositionally biased region" description="Basic and acidic residues" evidence="1">
    <location>
        <begin position="380"/>
        <end position="396"/>
    </location>
</feature>
<comment type="caution">
    <text evidence="3">The sequence shown here is derived from an EMBL/GenBank/DDBJ whole genome shotgun (WGS) entry which is preliminary data.</text>
</comment>
<name>A0ABS7S9A5_9MICO</name>